<dbReference type="InterPro" id="IPR011004">
    <property type="entry name" value="Trimer_LpxA-like_sf"/>
</dbReference>
<evidence type="ECO:0000313" key="4">
    <source>
        <dbReference type="EMBL" id="NHM13356.1"/>
    </source>
</evidence>
<organism evidence="4 5">
    <name type="scientific">Xiamenia xianingshaonis</name>
    <dbReference type="NCBI Taxonomy" id="2682776"/>
    <lineage>
        <taxon>Bacteria</taxon>
        <taxon>Bacillati</taxon>
        <taxon>Actinomycetota</taxon>
        <taxon>Coriobacteriia</taxon>
        <taxon>Eggerthellales</taxon>
        <taxon>Eggerthellaceae</taxon>
        <taxon>Xiamenia</taxon>
    </lineage>
</organism>
<dbReference type="PANTHER" id="PTHR23416">
    <property type="entry name" value="SIALIC ACID SYNTHASE-RELATED"/>
    <property type="match status" value="1"/>
</dbReference>
<dbReference type="Pfam" id="PF00132">
    <property type="entry name" value="Hexapep"/>
    <property type="match status" value="1"/>
</dbReference>
<dbReference type="EMBL" id="WPCR01000001">
    <property type="protein sequence ID" value="NHM13356.1"/>
    <property type="molecule type" value="Genomic_DNA"/>
</dbReference>
<evidence type="ECO:0000256" key="3">
    <source>
        <dbReference type="ARBA" id="ARBA00022737"/>
    </source>
</evidence>
<dbReference type="InterPro" id="IPR051159">
    <property type="entry name" value="Hexapeptide_acetyltransf"/>
</dbReference>
<dbReference type="Gene3D" id="2.160.10.10">
    <property type="entry name" value="Hexapeptide repeat proteins"/>
    <property type="match status" value="1"/>
</dbReference>
<evidence type="ECO:0000256" key="2">
    <source>
        <dbReference type="ARBA" id="ARBA00022679"/>
    </source>
</evidence>
<proteinExistence type="inferred from homology"/>
<comment type="similarity">
    <text evidence="1">Belongs to the transferase hexapeptide repeat family.</text>
</comment>
<keyword evidence="2" id="KW-0808">Transferase</keyword>
<accession>A0ABX0IHS9</accession>
<dbReference type="PANTHER" id="PTHR23416:SF23">
    <property type="entry name" value="ACETYLTRANSFERASE C18B11.09C-RELATED"/>
    <property type="match status" value="1"/>
</dbReference>
<gene>
    <name evidence="4" type="ORF">GMI68_00975</name>
</gene>
<dbReference type="PROSITE" id="PS00101">
    <property type="entry name" value="HEXAPEP_TRANSFERASES"/>
    <property type="match status" value="1"/>
</dbReference>
<comment type="caution">
    <text evidence="4">The sequence shown here is derived from an EMBL/GenBank/DDBJ whole genome shotgun (WGS) entry which is preliminary data.</text>
</comment>
<dbReference type="InterPro" id="IPR018357">
    <property type="entry name" value="Hexapep_transf_CS"/>
</dbReference>
<reference evidence="4 5" key="1">
    <citation type="submission" date="2019-11" db="EMBL/GenBank/DDBJ databases">
        <title>Eggerthellaceae novel genus isolated from the rectal contents of marmort.</title>
        <authorList>
            <person name="Zhang G."/>
        </authorList>
    </citation>
    <scope>NUCLEOTIDE SEQUENCE [LARGE SCALE GENOMIC DNA]</scope>
    <source>
        <strain evidence="5">zg-886</strain>
    </source>
</reference>
<evidence type="ECO:0000313" key="5">
    <source>
        <dbReference type="Proteomes" id="UP000636394"/>
    </source>
</evidence>
<evidence type="ECO:0000256" key="1">
    <source>
        <dbReference type="ARBA" id="ARBA00007274"/>
    </source>
</evidence>
<dbReference type="Pfam" id="PF14602">
    <property type="entry name" value="Hexapep_2"/>
    <property type="match status" value="1"/>
</dbReference>
<dbReference type="SUPFAM" id="SSF51161">
    <property type="entry name" value="Trimeric LpxA-like enzymes"/>
    <property type="match status" value="1"/>
</dbReference>
<dbReference type="Proteomes" id="UP000636394">
    <property type="component" value="Unassembled WGS sequence"/>
</dbReference>
<dbReference type="InterPro" id="IPR001451">
    <property type="entry name" value="Hexapep"/>
</dbReference>
<protein>
    <submittedName>
        <fullName evidence="4">Sugar O-acetyltransferase</fullName>
    </submittedName>
</protein>
<keyword evidence="5" id="KW-1185">Reference proteome</keyword>
<name>A0ABX0IHS9_9ACTN</name>
<sequence length="198" mass="21302">MGDALAYLNSGKATAEERADIVRFMRETSQQSLRLAAELNGSYHEPEEVRALFSRIIGRPVDDEFALFPPFTTDYGRNIHLGRRVFVNSGCRFQDQGGIYIGDDVLIGHNVVLATLNHDLAPARRQSLIPAPIRIGNRAWIGSNATVLPGVTIGEGAVVAAGAVVTKDVPANCIVGGVPARMIRMLTADELACECATD</sequence>
<keyword evidence="3" id="KW-0677">Repeat</keyword>